<keyword evidence="5 13" id="KW-0808">Transferase</keyword>
<evidence type="ECO:0000256" key="11">
    <source>
        <dbReference type="ARBA" id="ARBA00048366"/>
    </source>
</evidence>
<evidence type="ECO:0000256" key="8">
    <source>
        <dbReference type="ARBA" id="ARBA00022741"/>
    </source>
</evidence>
<protein>
    <recommendedName>
        <fullName evidence="10">L-threonylcarbamoyladenylate synthase</fullName>
        <ecNumber evidence="3">2.7.7.87</ecNumber>
    </recommendedName>
    <alternativeName>
        <fullName evidence="10">L-threonylcarbamoyladenylate synthase</fullName>
    </alternativeName>
</protein>
<evidence type="ECO:0000313" key="14">
    <source>
        <dbReference type="Proteomes" id="UP001597052"/>
    </source>
</evidence>
<dbReference type="GO" id="GO:0005737">
    <property type="term" value="C:cytoplasm"/>
    <property type="evidence" value="ECO:0007669"/>
    <property type="project" value="UniProtKB-SubCell"/>
</dbReference>
<dbReference type="Gene3D" id="3.90.870.10">
    <property type="entry name" value="DHBP synthase"/>
    <property type="match status" value="1"/>
</dbReference>
<dbReference type="RefSeq" id="WP_256396005.1">
    <property type="nucleotide sequence ID" value="NZ_JANHDJ010000003.1"/>
</dbReference>
<evidence type="ECO:0000256" key="4">
    <source>
        <dbReference type="ARBA" id="ARBA00022490"/>
    </source>
</evidence>
<dbReference type="GO" id="GO:0008033">
    <property type="term" value="P:tRNA processing"/>
    <property type="evidence" value="ECO:0007669"/>
    <property type="project" value="UniProtKB-KW"/>
</dbReference>
<accession>A0ABD6D8J9</accession>
<sequence>MTLADETRTAVDEAAAAIAAGEAVVYPTETVYGLGADATDAAAVDRVFEIKDRPRDKPLSVAFADRDHARQYTNPTDRELAFMTEFLPGPVTVVVDRDPTLPDNLTDGRPKVGVRIADNEVALALSQAAGPITATSANRSGEPSVRLPTDLSESVTDAVGAIIDAGRTPGTESTVVDVEANEIIRRGALVEEIEDWLADH</sequence>
<dbReference type="InterPro" id="IPR006070">
    <property type="entry name" value="Sua5-like_dom"/>
</dbReference>
<evidence type="ECO:0000259" key="12">
    <source>
        <dbReference type="PROSITE" id="PS51163"/>
    </source>
</evidence>
<keyword evidence="6" id="KW-0819">tRNA processing</keyword>
<evidence type="ECO:0000256" key="2">
    <source>
        <dbReference type="ARBA" id="ARBA00007663"/>
    </source>
</evidence>
<evidence type="ECO:0000256" key="3">
    <source>
        <dbReference type="ARBA" id="ARBA00012584"/>
    </source>
</evidence>
<dbReference type="Proteomes" id="UP001597052">
    <property type="component" value="Unassembled WGS sequence"/>
</dbReference>
<gene>
    <name evidence="13" type="ORF">ACFSBW_12055</name>
</gene>
<proteinExistence type="inferred from homology"/>
<dbReference type="InterPro" id="IPR017945">
    <property type="entry name" value="DHBP_synth_RibB-like_a/b_dom"/>
</dbReference>
<evidence type="ECO:0000256" key="10">
    <source>
        <dbReference type="ARBA" id="ARBA00029774"/>
    </source>
</evidence>
<comment type="caution">
    <text evidence="13">The sequence shown here is derived from an EMBL/GenBank/DDBJ whole genome shotgun (WGS) entry which is preliminary data.</text>
</comment>
<organism evidence="13 14">
    <name type="scientific">Halohasta litorea</name>
    <dbReference type="NCBI Taxonomy" id="869891"/>
    <lineage>
        <taxon>Archaea</taxon>
        <taxon>Methanobacteriati</taxon>
        <taxon>Methanobacteriota</taxon>
        <taxon>Stenosarchaea group</taxon>
        <taxon>Halobacteria</taxon>
        <taxon>Halobacteriales</taxon>
        <taxon>Haloferacaceae</taxon>
        <taxon>Halohasta</taxon>
    </lineage>
</organism>
<evidence type="ECO:0000256" key="1">
    <source>
        <dbReference type="ARBA" id="ARBA00004496"/>
    </source>
</evidence>
<feature type="domain" description="YrdC-like" evidence="12">
    <location>
        <begin position="8"/>
        <end position="189"/>
    </location>
</feature>
<evidence type="ECO:0000313" key="13">
    <source>
        <dbReference type="EMBL" id="MFD1642606.1"/>
    </source>
</evidence>
<comment type="subcellular location">
    <subcellularLocation>
        <location evidence="1">Cytoplasm</location>
    </subcellularLocation>
</comment>
<dbReference type="Pfam" id="PF01300">
    <property type="entry name" value="Sua5_yciO_yrdC"/>
    <property type="match status" value="1"/>
</dbReference>
<dbReference type="GO" id="GO:0061710">
    <property type="term" value="F:L-threonylcarbamoyladenylate synthase"/>
    <property type="evidence" value="ECO:0007669"/>
    <property type="project" value="UniProtKB-EC"/>
</dbReference>
<evidence type="ECO:0000256" key="7">
    <source>
        <dbReference type="ARBA" id="ARBA00022695"/>
    </source>
</evidence>
<dbReference type="InterPro" id="IPR050156">
    <property type="entry name" value="TC-AMP_synthase_SUA5"/>
</dbReference>
<dbReference type="PROSITE" id="PS51163">
    <property type="entry name" value="YRDC"/>
    <property type="match status" value="1"/>
</dbReference>
<keyword evidence="7 13" id="KW-0548">Nucleotidyltransferase</keyword>
<dbReference type="GO" id="GO:0005524">
    <property type="term" value="F:ATP binding"/>
    <property type="evidence" value="ECO:0007669"/>
    <property type="project" value="UniProtKB-KW"/>
</dbReference>
<evidence type="ECO:0000256" key="9">
    <source>
        <dbReference type="ARBA" id="ARBA00022840"/>
    </source>
</evidence>
<dbReference type="PANTHER" id="PTHR17490:SF16">
    <property type="entry name" value="THREONYLCARBAMOYL-AMP SYNTHASE"/>
    <property type="match status" value="1"/>
</dbReference>
<reference evidence="13 14" key="1">
    <citation type="journal article" date="2019" name="Int. J. Syst. Evol. Microbiol.">
        <title>The Global Catalogue of Microorganisms (GCM) 10K type strain sequencing project: providing services to taxonomists for standard genome sequencing and annotation.</title>
        <authorList>
            <consortium name="The Broad Institute Genomics Platform"/>
            <consortium name="The Broad Institute Genome Sequencing Center for Infectious Disease"/>
            <person name="Wu L."/>
            <person name="Ma J."/>
        </authorList>
    </citation>
    <scope>NUCLEOTIDE SEQUENCE [LARGE SCALE GENOMIC DNA]</scope>
    <source>
        <strain evidence="13 14">CGMCC 1.10593</strain>
    </source>
</reference>
<dbReference type="SUPFAM" id="SSF55821">
    <property type="entry name" value="YrdC/RibB"/>
    <property type="match status" value="1"/>
</dbReference>
<keyword evidence="9" id="KW-0067">ATP-binding</keyword>
<dbReference type="AlphaFoldDB" id="A0ABD6D8J9"/>
<keyword evidence="14" id="KW-1185">Reference proteome</keyword>
<comment type="catalytic activity">
    <reaction evidence="11">
        <text>L-threonine + hydrogencarbonate + ATP = L-threonylcarbamoyladenylate + diphosphate + H2O</text>
        <dbReference type="Rhea" id="RHEA:36407"/>
        <dbReference type="ChEBI" id="CHEBI:15377"/>
        <dbReference type="ChEBI" id="CHEBI:17544"/>
        <dbReference type="ChEBI" id="CHEBI:30616"/>
        <dbReference type="ChEBI" id="CHEBI:33019"/>
        <dbReference type="ChEBI" id="CHEBI:57926"/>
        <dbReference type="ChEBI" id="CHEBI:73682"/>
        <dbReference type="EC" id="2.7.7.87"/>
    </reaction>
</comment>
<evidence type="ECO:0000256" key="5">
    <source>
        <dbReference type="ARBA" id="ARBA00022679"/>
    </source>
</evidence>
<keyword evidence="8" id="KW-0547">Nucleotide-binding</keyword>
<name>A0ABD6D8J9_9EURY</name>
<dbReference type="EC" id="2.7.7.87" evidence="3"/>
<comment type="similarity">
    <text evidence="2">Belongs to the SUA5 family.</text>
</comment>
<keyword evidence="4" id="KW-0963">Cytoplasm</keyword>
<dbReference type="NCBIfam" id="TIGR00057">
    <property type="entry name" value="L-threonylcarbamoyladenylate synthase"/>
    <property type="match status" value="1"/>
</dbReference>
<dbReference type="PANTHER" id="PTHR17490">
    <property type="entry name" value="SUA5"/>
    <property type="match status" value="1"/>
</dbReference>
<evidence type="ECO:0000256" key="6">
    <source>
        <dbReference type="ARBA" id="ARBA00022694"/>
    </source>
</evidence>
<dbReference type="EMBL" id="JBHUDM010000003">
    <property type="protein sequence ID" value="MFD1642606.1"/>
    <property type="molecule type" value="Genomic_DNA"/>
</dbReference>